<dbReference type="EMBL" id="FNEJ01000004">
    <property type="protein sequence ID" value="SDI39393.1"/>
    <property type="molecule type" value="Genomic_DNA"/>
</dbReference>
<dbReference type="AlphaFoldDB" id="A0A1G8K7L3"/>
<proteinExistence type="predicted"/>
<dbReference type="RefSeq" id="WP_089844809.1">
    <property type="nucleotide sequence ID" value="NZ_FNEJ01000004.1"/>
</dbReference>
<dbReference type="PROSITE" id="PS00175">
    <property type="entry name" value="PG_MUTASE"/>
    <property type="match status" value="1"/>
</dbReference>
<accession>A0A1G8K7L3</accession>
<protein>
    <submittedName>
        <fullName evidence="4">Probable phosphoglycerate mutase</fullName>
    </submittedName>
</protein>
<gene>
    <name evidence="4" type="ORF">SAMN04487993_100475</name>
</gene>
<feature type="binding site" evidence="3">
    <location>
        <begin position="8"/>
        <end position="15"/>
    </location>
    <ligand>
        <name>substrate</name>
    </ligand>
</feature>
<organism evidence="4 5">
    <name type="scientific">Salipiger marinus</name>
    <dbReference type="NCBI Taxonomy" id="555512"/>
    <lineage>
        <taxon>Bacteria</taxon>
        <taxon>Pseudomonadati</taxon>
        <taxon>Pseudomonadota</taxon>
        <taxon>Alphaproteobacteria</taxon>
        <taxon>Rhodobacterales</taxon>
        <taxon>Roseobacteraceae</taxon>
        <taxon>Salipiger</taxon>
    </lineage>
</organism>
<dbReference type="GO" id="GO:0005737">
    <property type="term" value="C:cytoplasm"/>
    <property type="evidence" value="ECO:0007669"/>
    <property type="project" value="TreeGrafter"/>
</dbReference>
<feature type="binding site" evidence="3">
    <location>
        <position position="58"/>
    </location>
    <ligand>
        <name>substrate</name>
    </ligand>
</feature>
<keyword evidence="5" id="KW-1185">Reference proteome</keyword>
<dbReference type="Proteomes" id="UP000199093">
    <property type="component" value="Unassembled WGS sequence"/>
</dbReference>
<dbReference type="OrthoDB" id="9781415at2"/>
<dbReference type="PANTHER" id="PTHR48100:SF1">
    <property type="entry name" value="HISTIDINE PHOSPHATASE FAMILY PROTEIN-RELATED"/>
    <property type="match status" value="1"/>
</dbReference>
<dbReference type="SUPFAM" id="SSF53254">
    <property type="entry name" value="Phosphoglycerate mutase-like"/>
    <property type="match status" value="1"/>
</dbReference>
<evidence type="ECO:0000313" key="4">
    <source>
        <dbReference type="EMBL" id="SDI39393.1"/>
    </source>
</evidence>
<dbReference type="InterPro" id="IPR029033">
    <property type="entry name" value="His_PPase_superfam"/>
</dbReference>
<evidence type="ECO:0000256" key="3">
    <source>
        <dbReference type="PIRSR" id="PIRSR613078-2"/>
    </source>
</evidence>
<name>A0A1G8K7L3_9RHOB</name>
<sequence>MKRLLLIRHGETEWNALRRLQGQCDIALSPEGEAQARALAPLVASLAPGLVRSSDLRRARRTADLLGHPAAEPEPGLREQALGDWEGREIAEICAESREEYLAWRAGRFTPPGAEDWTIFRSRIRQVIEEAFAAGPDTVALVCHGGVIRAALDASLSLSPSKIIPVGPASLTVLAHTGSEVRLEAFNVRGQDLVLDAPD</sequence>
<evidence type="ECO:0000256" key="1">
    <source>
        <dbReference type="ARBA" id="ARBA00023152"/>
    </source>
</evidence>
<evidence type="ECO:0000313" key="5">
    <source>
        <dbReference type="Proteomes" id="UP000199093"/>
    </source>
</evidence>
<keyword evidence="2" id="KW-0413">Isomerase</keyword>
<reference evidence="5" key="1">
    <citation type="submission" date="2016-10" db="EMBL/GenBank/DDBJ databases">
        <authorList>
            <person name="Varghese N."/>
            <person name="Submissions S."/>
        </authorList>
    </citation>
    <scope>NUCLEOTIDE SEQUENCE [LARGE SCALE GENOMIC DNA]</scope>
    <source>
        <strain evidence="5">DSM 26424</strain>
    </source>
</reference>
<dbReference type="STRING" id="555512.SAMN04487993_100475"/>
<dbReference type="InterPro" id="IPR050275">
    <property type="entry name" value="PGM_Phosphatase"/>
</dbReference>
<dbReference type="CDD" id="cd07067">
    <property type="entry name" value="HP_PGM_like"/>
    <property type="match status" value="1"/>
</dbReference>
<dbReference type="InterPro" id="IPR013078">
    <property type="entry name" value="His_Pase_superF_clade-1"/>
</dbReference>
<evidence type="ECO:0000256" key="2">
    <source>
        <dbReference type="ARBA" id="ARBA00023235"/>
    </source>
</evidence>
<dbReference type="Gene3D" id="3.40.50.1240">
    <property type="entry name" value="Phosphoglycerate mutase-like"/>
    <property type="match status" value="1"/>
</dbReference>
<dbReference type="PANTHER" id="PTHR48100">
    <property type="entry name" value="BROAD-SPECIFICITY PHOSPHATASE YOR283W-RELATED"/>
    <property type="match status" value="1"/>
</dbReference>
<dbReference type="GO" id="GO:0016791">
    <property type="term" value="F:phosphatase activity"/>
    <property type="evidence" value="ECO:0007669"/>
    <property type="project" value="TreeGrafter"/>
</dbReference>
<dbReference type="InterPro" id="IPR001345">
    <property type="entry name" value="PG/BPGM_mutase_AS"/>
</dbReference>
<keyword evidence="1" id="KW-0324">Glycolysis</keyword>
<dbReference type="SMART" id="SM00855">
    <property type="entry name" value="PGAM"/>
    <property type="match status" value="1"/>
</dbReference>
<dbReference type="Pfam" id="PF00300">
    <property type="entry name" value="His_Phos_1"/>
    <property type="match status" value="1"/>
</dbReference>